<reference evidence="4" key="1">
    <citation type="submission" date="2022-08" db="EMBL/GenBank/DDBJ databases">
        <title>Whole genome sequencing of non-tuberculosis mycobacteria type-strains.</title>
        <authorList>
            <person name="Igarashi Y."/>
            <person name="Osugi A."/>
            <person name="Mitarai S."/>
        </authorList>
    </citation>
    <scope>NUCLEOTIDE SEQUENCE</scope>
    <source>
        <strain evidence="4">JCM 16372</strain>
    </source>
</reference>
<accession>A0ABY3UF53</accession>
<dbReference type="InterPro" id="IPR003137">
    <property type="entry name" value="PA_domain"/>
</dbReference>
<dbReference type="EMBL" id="CP092427">
    <property type="protein sequence ID" value="ULP37360.1"/>
    <property type="molecule type" value="Genomic_DNA"/>
</dbReference>
<dbReference type="InterPro" id="IPR045175">
    <property type="entry name" value="M28_fam"/>
</dbReference>
<evidence type="ECO:0000313" key="4">
    <source>
        <dbReference type="EMBL" id="ULP37360.1"/>
    </source>
</evidence>
<dbReference type="RefSeq" id="WP_043404662.1">
    <property type="nucleotide sequence ID" value="NZ_CP092427.2"/>
</dbReference>
<keyword evidence="5" id="KW-1185">Reference proteome</keyword>
<dbReference type="InterPro" id="IPR046450">
    <property type="entry name" value="PA_dom_sf"/>
</dbReference>
<evidence type="ECO:0000256" key="1">
    <source>
        <dbReference type="SAM" id="SignalP"/>
    </source>
</evidence>
<evidence type="ECO:0000259" key="3">
    <source>
        <dbReference type="Pfam" id="PF04389"/>
    </source>
</evidence>
<name>A0ABY3UF53_9MYCO</name>
<keyword evidence="1" id="KW-0732">Signal</keyword>
<gene>
    <name evidence="4" type="ORF">MJO55_02660</name>
</gene>
<dbReference type="InterPro" id="IPR007484">
    <property type="entry name" value="Peptidase_M28"/>
</dbReference>
<dbReference type="SUPFAM" id="SSF52025">
    <property type="entry name" value="PA domain"/>
    <property type="match status" value="1"/>
</dbReference>
<dbReference type="PROSITE" id="PS51257">
    <property type="entry name" value="PROKAR_LIPOPROTEIN"/>
    <property type="match status" value="1"/>
</dbReference>
<evidence type="ECO:0000259" key="2">
    <source>
        <dbReference type="Pfam" id="PF02225"/>
    </source>
</evidence>
<feature type="signal peptide" evidence="1">
    <location>
        <begin position="1"/>
        <end position="26"/>
    </location>
</feature>
<feature type="domain" description="PA" evidence="2">
    <location>
        <begin position="137"/>
        <end position="214"/>
    </location>
</feature>
<dbReference type="PANTHER" id="PTHR12147">
    <property type="entry name" value="METALLOPEPTIDASE M28 FAMILY MEMBER"/>
    <property type="match status" value="1"/>
</dbReference>
<dbReference type="SUPFAM" id="SSF53187">
    <property type="entry name" value="Zn-dependent exopeptidases"/>
    <property type="match status" value="1"/>
</dbReference>
<organism evidence="4 5">
    <name type="scientific">Mycolicibacterium rufum</name>
    <dbReference type="NCBI Taxonomy" id="318424"/>
    <lineage>
        <taxon>Bacteria</taxon>
        <taxon>Bacillati</taxon>
        <taxon>Actinomycetota</taxon>
        <taxon>Actinomycetes</taxon>
        <taxon>Mycobacteriales</taxon>
        <taxon>Mycobacteriaceae</taxon>
        <taxon>Mycolicibacterium</taxon>
    </lineage>
</organism>
<sequence>MTRRTVTALLALVVCALTACSSSAPAPPADLGADLAGKITVDGVFRHLTELQKIADAHEGNRADGSPGYQASVDYVAKTLRDKGFDVQTPEFQRLSGSKGGKPALTVAGRTFRVDQASLLLTTAKGGLRAITLRPRTPAGCTAADYGTVPIRGAIAVVDDSSCSIVAKHDAALARGAVGLLVVSQATPARPVGAPAGLFTPGYYHTMRIPVGVIDPTADAALRRTEAPVTLVLDNQPVMTTSRNVIAQTRSGDPDSVVVVGAHLDSVGSGPGINDNGTGVATVLETALELGPEPPGANAVRFAFWGAGEVSADGSTDYLRSLDQGGLDGIALYLDLAVLGSVNAGYFTDDGDQSAQTGTVAALPQGSAGIERTLAGRLYAQGVRPADMPLTRGTDYAAFLAAGVPVGGITTGTSQRKSEVQARIWGGRAGVAFDPNYHTRADTIDNVDRNALGIMASTAAFAVGSYAQSIEGVNGVPAHDRRNRRTP</sequence>
<dbReference type="Pfam" id="PF04389">
    <property type="entry name" value="Peptidase_M28"/>
    <property type="match status" value="1"/>
</dbReference>
<dbReference type="Gene3D" id="3.40.630.10">
    <property type="entry name" value="Zn peptidases"/>
    <property type="match status" value="2"/>
</dbReference>
<dbReference type="Pfam" id="PF02225">
    <property type="entry name" value="PA"/>
    <property type="match status" value="1"/>
</dbReference>
<feature type="domain" description="Peptidase M28" evidence="3">
    <location>
        <begin position="244"/>
        <end position="460"/>
    </location>
</feature>
<dbReference type="PANTHER" id="PTHR12147:SF26">
    <property type="entry name" value="PEPTIDASE M28 DOMAIN-CONTAINING PROTEIN"/>
    <property type="match status" value="1"/>
</dbReference>
<dbReference type="Proteomes" id="UP001055159">
    <property type="component" value="Chromosome"/>
</dbReference>
<proteinExistence type="predicted"/>
<feature type="chain" id="PRO_5045306410" evidence="1">
    <location>
        <begin position="27"/>
        <end position="487"/>
    </location>
</feature>
<evidence type="ECO:0000313" key="5">
    <source>
        <dbReference type="Proteomes" id="UP001055159"/>
    </source>
</evidence>
<protein>
    <submittedName>
        <fullName evidence="4">M28 family peptidase</fullName>
    </submittedName>
</protein>